<dbReference type="EMBL" id="RCMG01000216">
    <property type="protein sequence ID" value="KAG2859448.1"/>
    <property type="molecule type" value="Genomic_DNA"/>
</dbReference>
<proteinExistence type="predicted"/>
<evidence type="ECO:0000313" key="4">
    <source>
        <dbReference type="EMBL" id="KAG2859448.1"/>
    </source>
</evidence>
<comment type="caution">
    <text evidence="4">The sequence shown here is derived from an EMBL/GenBank/DDBJ whole genome shotgun (WGS) entry which is preliminary data.</text>
</comment>
<protein>
    <recommendedName>
        <fullName evidence="3">DDE Tnp4 domain-containing protein</fullName>
    </recommendedName>
</protein>
<organism evidence="4 6">
    <name type="scientific">Phytophthora cactorum</name>
    <dbReference type="NCBI Taxonomy" id="29920"/>
    <lineage>
        <taxon>Eukaryota</taxon>
        <taxon>Sar</taxon>
        <taxon>Stramenopiles</taxon>
        <taxon>Oomycota</taxon>
        <taxon>Peronosporomycetes</taxon>
        <taxon>Peronosporales</taxon>
        <taxon>Peronosporaceae</taxon>
        <taxon>Phytophthora</taxon>
    </lineage>
</organism>
<dbReference type="VEuPathDB" id="FungiDB:PC110_g3584"/>
<evidence type="ECO:0000259" key="3">
    <source>
        <dbReference type="Pfam" id="PF13359"/>
    </source>
</evidence>
<sequence>MVRSATPIHAAELLRRLAEDSALVHDDVVQNDFLDSDDDADDTSADSDSPLLDGYFESGGSDAVVTLTNFTLTEFHFLWAHVELELTSRWASGRGRKSTTTAKDASMMFLCVLKHYGTWQKHAIDFGFKAPTFEKMMYRVLEIVTPVLNKAFICPPSMATQRANSSTFRHYPYALYATDVKFQPALRPTGRFSEAKHYFSNKHKLYGLIVEASVAFPGRLVFLTNHTPGSVSDITIMANHLKDHQRLLEKNNQERLIEDNGEGSEQYQEAWAILADKGYQGGASMLRVIHPKKKPRNGELTADELARNARVSSNRVLVENFFGRVCLLWKIMHSTYMWNEASFD</sequence>
<evidence type="ECO:0000256" key="1">
    <source>
        <dbReference type="ARBA" id="ARBA00001968"/>
    </source>
</evidence>
<accession>A0A8T0ZBW3</accession>
<reference evidence="4" key="1">
    <citation type="submission" date="2018-10" db="EMBL/GenBank/DDBJ databases">
        <title>Effector identification in a new, highly contiguous assembly of the strawberry crown rot pathogen Phytophthora cactorum.</title>
        <authorList>
            <person name="Armitage A.D."/>
            <person name="Nellist C.F."/>
            <person name="Bates H."/>
            <person name="Vickerstaff R.J."/>
            <person name="Harrison R.J."/>
        </authorList>
    </citation>
    <scope>NUCLEOTIDE SEQUENCE</scope>
    <source>
        <strain evidence="4">15-7</strain>
        <strain evidence="5">4032</strain>
    </source>
</reference>
<gene>
    <name evidence="4" type="ORF">PC113_g8926</name>
    <name evidence="5" type="ORF">PC115_g7904</name>
</gene>
<keyword evidence="2" id="KW-0479">Metal-binding</keyword>
<dbReference type="Pfam" id="PF13359">
    <property type="entry name" value="DDE_Tnp_4"/>
    <property type="match status" value="1"/>
</dbReference>
<dbReference type="Proteomes" id="UP000735874">
    <property type="component" value="Unassembled WGS sequence"/>
</dbReference>
<dbReference type="AlphaFoldDB" id="A0A8T0ZBW3"/>
<dbReference type="EMBL" id="RCMI01000196">
    <property type="protein sequence ID" value="KAG2926473.1"/>
    <property type="molecule type" value="Genomic_DNA"/>
</dbReference>
<dbReference type="Proteomes" id="UP000774804">
    <property type="component" value="Unassembled WGS sequence"/>
</dbReference>
<evidence type="ECO:0000256" key="2">
    <source>
        <dbReference type="ARBA" id="ARBA00022723"/>
    </source>
</evidence>
<evidence type="ECO:0000313" key="5">
    <source>
        <dbReference type="EMBL" id="KAG2926473.1"/>
    </source>
</evidence>
<name>A0A8T0ZBW3_9STRA</name>
<comment type="cofactor">
    <cofactor evidence="1">
        <name>a divalent metal cation</name>
        <dbReference type="ChEBI" id="CHEBI:60240"/>
    </cofactor>
</comment>
<dbReference type="InterPro" id="IPR027806">
    <property type="entry name" value="HARBI1_dom"/>
</dbReference>
<evidence type="ECO:0000313" key="6">
    <source>
        <dbReference type="Proteomes" id="UP000735874"/>
    </source>
</evidence>
<dbReference type="GO" id="GO:0046872">
    <property type="term" value="F:metal ion binding"/>
    <property type="evidence" value="ECO:0007669"/>
    <property type="project" value="UniProtKB-KW"/>
</dbReference>
<feature type="domain" description="DDE Tnp4" evidence="3">
    <location>
        <begin position="192"/>
        <end position="335"/>
    </location>
</feature>